<evidence type="ECO:0000313" key="1">
    <source>
        <dbReference type="EMBL" id="MBW7457259.1"/>
    </source>
</evidence>
<dbReference type="EMBL" id="JAHZIK010000797">
    <property type="protein sequence ID" value="MBW7457259.1"/>
    <property type="molecule type" value="Genomic_DNA"/>
</dbReference>
<dbReference type="Proteomes" id="UP001519887">
    <property type="component" value="Unassembled WGS sequence"/>
</dbReference>
<reference evidence="1 2" key="1">
    <citation type="submission" date="2021-07" db="EMBL/GenBank/DDBJ databases">
        <title>Paenibacillus radiodurans sp. nov., isolated from the southeastern edge of Tengger Desert.</title>
        <authorList>
            <person name="Zhang G."/>
        </authorList>
    </citation>
    <scope>NUCLEOTIDE SEQUENCE [LARGE SCALE GENOMIC DNA]</scope>
    <source>
        <strain evidence="1 2">CCM 7311</strain>
    </source>
</reference>
<proteinExistence type="predicted"/>
<evidence type="ECO:0000313" key="2">
    <source>
        <dbReference type="Proteomes" id="UP001519887"/>
    </source>
</evidence>
<keyword evidence="2" id="KW-1185">Reference proteome</keyword>
<protein>
    <submittedName>
        <fullName evidence="1">Uncharacterized protein</fullName>
    </submittedName>
</protein>
<gene>
    <name evidence="1" type="ORF">K0U00_24775</name>
</gene>
<organism evidence="1 2">
    <name type="scientific">Paenibacillus sepulcri</name>
    <dbReference type="NCBI Taxonomy" id="359917"/>
    <lineage>
        <taxon>Bacteria</taxon>
        <taxon>Bacillati</taxon>
        <taxon>Bacillota</taxon>
        <taxon>Bacilli</taxon>
        <taxon>Bacillales</taxon>
        <taxon>Paenibacillaceae</taxon>
        <taxon>Paenibacillus</taxon>
    </lineage>
</organism>
<name>A0ABS7C8K6_9BACL</name>
<sequence>MDTGRCSTVFPCYRGNGELAGDGSYLEEGYSVLERINGGYWPLQYGFSLL</sequence>
<comment type="caution">
    <text evidence="1">The sequence shown here is derived from an EMBL/GenBank/DDBJ whole genome shotgun (WGS) entry which is preliminary data.</text>
</comment>
<accession>A0ABS7C8K6</accession>